<evidence type="ECO:0000259" key="6">
    <source>
        <dbReference type="PROSITE" id="PS51272"/>
    </source>
</evidence>
<evidence type="ECO:0000313" key="7">
    <source>
        <dbReference type="EMBL" id="MBD7957237.1"/>
    </source>
</evidence>
<evidence type="ECO:0000256" key="4">
    <source>
        <dbReference type="ARBA" id="ARBA00022840"/>
    </source>
</evidence>
<dbReference type="PROSITE" id="PS50893">
    <property type="entry name" value="ABC_TRANSPORTER_2"/>
    <property type="match status" value="1"/>
</dbReference>
<dbReference type="PANTHER" id="PTHR46743">
    <property type="entry name" value="TEICHOIC ACIDS EXPORT ATP-BINDING PROTEIN TAGH"/>
    <property type="match status" value="1"/>
</dbReference>
<sequence>MRRISEQPGLPSIVIDGVHKKFSLRHTHSFKETFVAAVRRKPLSTSFHALAGVSFEVAEGEAVALLGLNGSGKSTLLKLISGVLRPDSGNVLTRGRVAGLIEVGAGFHPDLSGRENIYLNAAILGMSKKEIDARFDEIVAFSEIERFIDTEVKHYSSGMFLRLAFSVAIHTEQDVLLIDEILSVGDEPFQKKCLARIRELRAEGKTLVVVSHDLEMVSALCDRGILLRNGKVLYDGSSTDAVERLRRLGTSPFADVPRDHALLPEILDMTERGVLDVSEDAAGRRLFRPADPISPRTLSEALAALGAAPATSAVAHSVASDAADTIIDRGTLAELLYLAAGRPRTAAGTSSPFHDVSVSHPAFTAISWLREVGITSGWDDGYILPSFRPETPATRDAVAAFLARWEPIALQRED</sequence>
<dbReference type="SMART" id="SM00382">
    <property type="entry name" value="AAA"/>
    <property type="match status" value="1"/>
</dbReference>
<keyword evidence="3" id="KW-0547">Nucleotide-binding</keyword>
<evidence type="ECO:0000256" key="1">
    <source>
        <dbReference type="ARBA" id="ARBA00005417"/>
    </source>
</evidence>
<protein>
    <submittedName>
        <fullName evidence="7">ATP-binding cassette domain-containing protein</fullName>
    </submittedName>
</protein>
<keyword evidence="8" id="KW-1185">Reference proteome</keyword>
<evidence type="ECO:0000256" key="2">
    <source>
        <dbReference type="ARBA" id="ARBA00022448"/>
    </source>
</evidence>
<keyword evidence="2" id="KW-0813">Transport</keyword>
<dbReference type="Pfam" id="PF00005">
    <property type="entry name" value="ABC_tran"/>
    <property type="match status" value="1"/>
</dbReference>
<gene>
    <name evidence="7" type="ORF">H9651_06275</name>
</gene>
<dbReference type="EMBL" id="JACSQP010000003">
    <property type="protein sequence ID" value="MBD7957237.1"/>
    <property type="molecule type" value="Genomic_DNA"/>
</dbReference>
<comment type="caution">
    <text evidence="7">The sequence shown here is derived from an EMBL/GenBank/DDBJ whole genome shotgun (WGS) entry which is preliminary data.</text>
</comment>
<comment type="similarity">
    <text evidence="1">Belongs to the ABC transporter superfamily.</text>
</comment>
<evidence type="ECO:0000259" key="5">
    <source>
        <dbReference type="PROSITE" id="PS50893"/>
    </source>
</evidence>
<dbReference type="InterPro" id="IPR003439">
    <property type="entry name" value="ABC_transporter-like_ATP-bd"/>
</dbReference>
<feature type="domain" description="ABC transporter" evidence="5">
    <location>
        <begin position="24"/>
        <end position="254"/>
    </location>
</feature>
<dbReference type="InterPro" id="IPR050683">
    <property type="entry name" value="Bact_Polysacc_Export_ATP-bd"/>
</dbReference>
<evidence type="ECO:0000313" key="8">
    <source>
        <dbReference type="Proteomes" id="UP000648352"/>
    </source>
</evidence>
<dbReference type="InterPro" id="IPR001119">
    <property type="entry name" value="SLH_dom"/>
</dbReference>
<dbReference type="InterPro" id="IPR027417">
    <property type="entry name" value="P-loop_NTPase"/>
</dbReference>
<feature type="domain" description="SLH" evidence="6">
    <location>
        <begin position="349"/>
        <end position="414"/>
    </location>
</feature>
<keyword evidence="4 7" id="KW-0067">ATP-binding</keyword>
<name>A0ABR8S183_9MICO</name>
<dbReference type="Proteomes" id="UP000648352">
    <property type="component" value="Unassembled WGS sequence"/>
</dbReference>
<dbReference type="PANTHER" id="PTHR46743:SF2">
    <property type="entry name" value="TEICHOIC ACIDS EXPORT ATP-BINDING PROTEIN TAGH"/>
    <property type="match status" value="1"/>
</dbReference>
<dbReference type="Pfam" id="PF00395">
    <property type="entry name" value="SLH"/>
    <property type="match status" value="1"/>
</dbReference>
<dbReference type="CDD" id="cd03220">
    <property type="entry name" value="ABC_KpsT_Wzt"/>
    <property type="match status" value="1"/>
</dbReference>
<dbReference type="InterPro" id="IPR015860">
    <property type="entry name" value="ABC_transpr_TagH-like"/>
</dbReference>
<evidence type="ECO:0000256" key="3">
    <source>
        <dbReference type="ARBA" id="ARBA00022741"/>
    </source>
</evidence>
<dbReference type="InterPro" id="IPR003593">
    <property type="entry name" value="AAA+_ATPase"/>
</dbReference>
<dbReference type="PROSITE" id="PS51272">
    <property type="entry name" value="SLH"/>
    <property type="match status" value="1"/>
</dbReference>
<proteinExistence type="inferred from homology"/>
<dbReference type="Gene3D" id="3.40.50.300">
    <property type="entry name" value="P-loop containing nucleotide triphosphate hydrolases"/>
    <property type="match status" value="1"/>
</dbReference>
<reference evidence="7 8" key="1">
    <citation type="submission" date="2020-08" db="EMBL/GenBank/DDBJ databases">
        <title>A Genomic Blueprint of the Chicken Gut Microbiome.</title>
        <authorList>
            <person name="Gilroy R."/>
            <person name="Ravi A."/>
            <person name="Getino M."/>
            <person name="Pursley I."/>
            <person name="Horton D.L."/>
            <person name="Alikhan N.-F."/>
            <person name="Baker D."/>
            <person name="Gharbi K."/>
            <person name="Hall N."/>
            <person name="Watson M."/>
            <person name="Adriaenssens E.M."/>
            <person name="Foster-Nyarko E."/>
            <person name="Jarju S."/>
            <person name="Secka A."/>
            <person name="Antonio M."/>
            <person name="Oren A."/>
            <person name="Chaudhuri R."/>
            <person name="La Ragione R.M."/>
            <person name="Hildebrand F."/>
            <person name="Pallen M.J."/>
        </authorList>
    </citation>
    <scope>NUCLEOTIDE SEQUENCE [LARGE SCALE GENOMIC DNA]</scope>
    <source>
        <strain evidence="7 8">Sa4CUA7</strain>
    </source>
</reference>
<accession>A0ABR8S183</accession>
<dbReference type="GO" id="GO:0005524">
    <property type="term" value="F:ATP binding"/>
    <property type="evidence" value="ECO:0007669"/>
    <property type="project" value="UniProtKB-KW"/>
</dbReference>
<dbReference type="SUPFAM" id="SSF52540">
    <property type="entry name" value="P-loop containing nucleoside triphosphate hydrolases"/>
    <property type="match status" value="1"/>
</dbReference>
<organism evidence="7 8">
    <name type="scientific">Microbacterium pullorum</name>
    <dbReference type="NCBI Taxonomy" id="2762236"/>
    <lineage>
        <taxon>Bacteria</taxon>
        <taxon>Bacillati</taxon>
        <taxon>Actinomycetota</taxon>
        <taxon>Actinomycetes</taxon>
        <taxon>Micrococcales</taxon>
        <taxon>Microbacteriaceae</taxon>
        <taxon>Microbacterium</taxon>
    </lineage>
</organism>